<organism evidence="2 3">
    <name type="scientific">Macrosiphum euphorbiae</name>
    <name type="common">potato aphid</name>
    <dbReference type="NCBI Taxonomy" id="13131"/>
    <lineage>
        <taxon>Eukaryota</taxon>
        <taxon>Metazoa</taxon>
        <taxon>Ecdysozoa</taxon>
        <taxon>Arthropoda</taxon>
        <taxon>Hexapoda</taxon>
        <taxon>Insecta</taxon>
        <taxon>Pterygota</taxon>
        <taxon>Neoptera</taxon>
        <taxon>Paraneoptera</taxon>
        <taxon>Hemiptera</taxon>
        <taxon>Sternorrhyncha</taxon>
        <taxon>Aphidomorpha</taxon>
        <taxon>Aphidoidea</taxon>
        <taxon>Aphididae</taxon>
        <taxon>Macrosiphini</taxon>
        <taxon>Macrosiphum</taxon>
    </lineage>
</organism>
<reference evidence="2 3" key="1">
    <citation type="submission" date="2023-01" db="EMBL/GenBank/DDBJ databases">
        <authorList>
            <person name="Whitehead M."/>
        </authorList>
    </citation>
    <scope>NUCLEOTIDE SEQUENCE [LARGE SCALE GENOMIC DNA]</scope>
</reference>
<proteinExistence type="predicted"/>
<sequence>MFLSVVDWVLAVIVGYKTPLYAIWMVQQVVWSFETARIPKRAVMIPSETYPMAKPVMTLGTESKNRVVLAFVVKPVVFSNIGMWLMIVKSIFSVTFAQRMVIMNPVVAGRSVDVKKCE</sequence>
<evidence type="ECO:0000256" key="1">
    <source>
        <dbReference type="SAM" id="Phobius"/>
    </source>
</evidence>
<feature type="transmembrane region" description="Helical" evidence="1">
    <location>
        <begin position="67"/>
        <end position="92"/>
    </location>
</feature>
<evidence type="ECO:0000313" key="2">
    <source>
        <dbReference type="EMBL" id="CAI6359836.1"/>
    </source>
</evidence>
<keyword evidence="1" id="KW-0812">Transmembrane</keyword>
<keyword evidence="1" id="KW-0472">Membrane</keyword>
<dbReference type="EMBL" id="CARXXK010000002">
    <property type="protein sequence ID" value="CAI6359836.1"/>
    <property type="molecule type" value="Genomic_DNA"/>
</dbReference>
<keyword evidence="3" id="KW-1185">Reference proteome</keyword>
<protein>
    <submittedName>
        <fullName evidence="2">Uncharacterized protein</fullName>
    </submittedName>
</protein>
<keyword evidence="1" id="KW-1133">Transmembrane helix</keyword>
<dbReference type="Proteomes" id="UP001160148">
    <property type="component" value="Unassembled WGS sequence"/>
</dbReference>
<dbReference type="AlphaFoldDB" id="A0AAV0WVI5"/>
<name>A0AAV0WVI5_9HEMI</name>
<comment type="caution">
    <text evidence="2">The sequence shown here is derived from an EMBL/GenBank/DDBJ whole genome shotgun (WGS) entry which is preliminary data.</text>
</comment>
<accession>A0AAV0WVI5</accession>
<gene>
    <name evidence="2" type="ORF">MEUPH1_LOCUS15206</name>
</gene>
<evidence type="ECO:0000313" key="3">
    <source>
        <dbReference type="Proteomes" id="UP001160148"/>
    </source>
</evidence>